<accession>A0A5A7N7G7</accession>
<comment type="subcellular location">
    <subcellularLocation>
        <location evidence="1">Cell inner membrane</location>
        <topology evidence="1">Single-pass membrane protein</topology>
    </subcellularLocation>
</comment>
<dbReference type="Proteomes" id="UP000324996">
    <property type="component" value="Unassembled WGS sequence"/>
</dbReference>
<evidence type="ECO:0000256" key="8">
    <source>
        <dbReference type="ARBA" id="ARBA00022989"/>
    </source>
</evidence>
<keyword evidence="9 10" id="KW-0472">Membrane</keyword>
<evidence type="ECO:0000256" key="9">
    <source>
        <dbReference type="ARBA" id="ARBA00023136"/>
    </source>
</evidence>
<dbReference type="PANTHER" id="PTHR39583:SF2">
    <property type="entry name" value="TYPE II SECRETION SYSTEM PROTEIN J"/>
    <property type="match status" value="1"/>
</dbReference>
<evidence type="ECO:0000256" key="2">
    <source>
        <dbReference type="ARBA" id="ARBA00011084"/>
    </source>
</evidence>
<dbReference type="InterPro" id="IPR010055">
    <property type="entry name" value="T2SS_protein-GspJ"/>
</dbReference>
<keyword evidence="5" id="KW-0488">Methylation</keyword>
<dbReference type="Pfam" id="PF07963">
    <property type="entry name" value="N_methyl"/>
    <property type="match status" value="1"/>
</dbReference>
<evidence type="ECO:0000256" key="3">
    <source>
        <dbReference type="ARBA" id="ARBA00021539"/>
    </source>
</evidence>
<organism evidence="11 12">
    <name type="scientific">Iodidimonas nitroreducens</name>
    <dbReference type="NCBI Taxonomy" id="1236968"/>
    <lineage>
        <taxon>Bacteria</taxon>
        <taxon>Pseudomonadati</taxon>
        <taxon>Pseudomonadota</taxon>
        <taxon>Alphaproteobacteria</taxon>
        <taxon>Iodidimonadales</taxon>
        <taxon>Iodidimonadaceae</taxon>
        <taxon>Iodidimonas</taxon>
    </lineage>
</organism>
<evidence type="ECO:0000256" key="7">
    <source>
        <dbReference type="ARBA" id="ARBA00022692"/>
    </source>
</evidence>
<dbReference type="GO" id="GO:0015627">
    <property type="term" value="C:type II protein secretion system complex"/>
    <property type="evidence" value="ECO:0007669"/>
    <property type="project" value="InterPro"/>
</dbReference>
<dbReference type="Pfam" id="PF11612">
    <property type="entry name" value="T2SSJ"/>
    <property type="match status" value="1"/>
</dbReference>
<keyword evidence="12" id="KW-1185">Reference proteome</keyword>
<dbReference type="Gene3D" id="2.10.70.20">
    <property type="entry name" value="gspk-gspi-gspj complex like domains"/>
    <property type="match status" value="1"/>
</dbReference>
<evidence type="ECO:0000313" key="12">
    <source>
        <dbReference type="Proteomes" id="UP000324996"/>
    </source>
</evidence>
<proteinExistence type="inferred from homology"/>
<keyword evidence="8 10" id="KW-1133">Transmembrane helix</keyword>
<keyword evidence="7 10" id="KW-0812">Transmembrane</keyword>
<evidence type="ECO:0000256" key="5">
    <source>
        <dbReference type="ARBA" id="ARBA00022481"/>
    </source>
</evidence>
<dbReference type="PROSITE" id="PS00409">
    <property type="entry name" value="PROKAR_NTER_METHYL"/>
    <property type="match status" value="1"/>
</dbReference>
<sequence>MTGDDQGRRATGGFTLVEVLLAVAIFAVIAAAGAGVLAVAVDGRGQMADLADDLDRLNKARALMKSDFAQIARRPVRDAMGNRQPFVFYGNDQSGADQPLLILTRHGWDNPDALLPRGGLQWVDYRLQDGVLIRRACLYPDRVPETPCFDQPLLLGIESLSLRFRVGDQWLDRYELRSGGNAAIAGGNLVMLPRALEIITKSQSLGSLRQLFLLPGGP</sequence>
<dbReference type="GO" id="GO:0005886">
    <property type="term" value="C:plasma membrane"/>
    <property type="evidence" value="ECO:0007669"/>
    <property type="project" value="UniProtKB-SubCell"/>
</dbReference>
<dbReference type="Gene3D" id="3.10.610.10">
    <property type="entry name" value="GSPII I/J protein-like"/>
    <property type="match status" value="1"/>
</dbReference>
<dbReference type="EMBL" id="BKCN01000009">
    <property type="protein sequence ID" value="GER04251.1"/>
    <property type="molecule type" value="Genomic_DNA"/>
</dbReference>
<dbReference type="InterPro" id="IPR051621">
    <property type="entry name" value="T2SS_protein_J"/>
</dbReference>
<dbReference type="InterPro" id="IPR045584">
    <property type="entry name" value="Pilin-like"/>
</dbReference>
<dbReference type="AlphaFoldDB" id="A0A5A7N7G7"/>
<evidence type="ECO:0000256" key="10">
    <source>
        <dbReference type="SAM" id="Phobius"/>
    </source>
</evidence>
<keyword evidence="6" id="KW-0997">Cell inner membrane</keyword>
<reference evidence="11 12" key="1">
    <citation type="submission" date="2019-09" db="EMBL/GenBank/DDBJ databases">
        <title>NBRP : Genome information of microbial organism related human and environment.</title>
        <authorList>
            <person name="Hattori M."/>
            <person name="Oshima K."/>
            <person name="Inaba H."/>
            <person name="Suda W."/>
            <person name="Sakamoto M."/>
            <person name="Iino T."/>
            <person name="Kitahara M."/>
            <person name="Oshida Y."/>
            <person name="Iida T."/>
            <person name="Kudo T."/>
            <person name="Itoh T."/>
            <person name="Ohkuma M."/>
        </authorList>
    </citation>
    <scope>NUCLEOTIDE SEQUENCE [LARGE SCALE GENOMIC DNA]</scope>
    <source>
        <strain evidence="11 12">Q-1</strain>
    </source>
</reference>
<dbReference type="InterPro" id="IPR012902">
    <property type="entry name" value="N_methyl_site"/>
</dbReference>
<gene>
    <name evidence="11" type="primary">xcsJ</name>
    <name evidence="11" type="ORF">JCM17846_19330</name>
</gene>
<evidence type="ECO:0000256" key="4">
    <source>
        <dbReference type="ARBA" id="ARBA00022475"/>
    </source>
</evidence>
<dbReference type="NCBIfam" id="TIGR01711">
    <property type="entry name" value="gspJ"/>
    <property type="match status" value="1"/>
</dbReference>
<feature type="transmembrane region" description="Helical" evidence="10">
    <location>
        <begin position="20"/>
        <end position="41"/>
    </location>
</feature>
<name>A0A5A7N7G7_9PROT</name>
<comment type="similarity">
    <text evidence="2">Belongs to the GSP J family.</text>
</comment>
<evidence type="ECO:0000313" key="11">
    <source>
        <dbReference type="EMBL" id="GER04251.1"/>
    </source>
</evidence>
<protein>
    <recommendedName>
        <fullName evidence="3">Type II secretion system protein J</fullName>
    </recommendedName>
</protein>
<dbReference type="PANTHER" id="PTHR39583">
    <property type="entry name" value="TYPE II SECRETION SYSTEM PROTEIN J-RELATED"/>
    <property type="match status" value="1"/>
</dbReference>
<evidence type="ECO:0000256" key="6">
    <source>
        <dbReference type="ARBA" id="ARBA00022519"/>
    </source>
</evidence>
<evidence type="ECO:0000256" key="1">
    <source>
        <dbReference type="ARBA" id="ARBA00004377"/>
    </source>
</evidence>
<keyword evidence="4" id="KW-1003">Cell membrane</keyword>
<dbReference type="SUPFAM" id="SSF54523">
    <property type="entry name" value="Pili subunits"/>
    <property type="match status" value="1"/>
</dbReference>
<dbReference type="RefSeq" id="WP_042084912.1">
    <property type="nucleotide sequence ID" value="NZ_BKCN01000009.1"/>
</dbReference>
<comment type="caution">
    <text evidence="11">The sequence shown here is derived from an EMBL/GenBank/DDBJ whole genome shotgun (WGS) entry which is preliminary data.</text>
</comment>
<dbReference type="NCBIfam" id="TIGR02532">
    <property type="entry name" value="IV_pilin_GFxxxE"/>
    <property type="match status" value="1"/>
</dbReference>
<dbReference type="GO" id="GO:0015628">
    <property type="term" value="P:protein secretion by the type II secretion system"/>
    <property type="evidence" value="ECO:0007669"/>
    <property type="project" value="InterPro"/>
</dbReference>